<evidence type="ECO:0000313" key="5">
    <source>
        <dbReference type="EMBL" id="KAK1925308.1"/>
    </source>
</evidence>
<feature type="compositionally biased region" description="Basic and acidic residues" evidence="1">
    <location>
        <begin position="2670"/>
        <end position="2681"/>
    </location>
</feature>
<feature type="region of interest" description="Disordered" evidence="1">
    <location>
        <begin position="2670"/>
        <end position="2749"/>
    </location>
</feature>
<dbReference type="Proteomes" id="UP001182556">
    <property type="component" value="Unassembled WGS sequence"/>
</dbReference>
<feature type="compositionally biased region" description="Polar residues" evidence="1">
    <location>
        <begin position="2722"/>
        <end position="2737"/>
    </location>
</feature>
<organism evidence="5 6">
    <name type="scientific">Papiliotrema laurentii</name>
    <name type="common">Cryptococcus laurentii</name>
    <dbReference type="NCBI Taxonomy" id="5418"/>
    <lineage>
        <taxon>Eukaryota</taxon>
        <taxon>Fungi</taxon>
        <taxon>Dikarya</taxon>
        <taxon>Basidiomycota</taxon>
        <taxon>Agaricomycotina</taxon>
        <taxon>Tremellomycetes</taxon>
        <taxon>Tremellales</taxon>
        <taxon>Rhynchogastremaceae</taxon>
        <taxon>Papiliotrema</taxon>
    </lineage>
</organism>
<sequence>MSWANVILFLAFCYLVFRYFLFPLLLAQLTQFRVTSFSLFSTRGLEYRSKAERGNVVPTVRIERTGWVWGGLSSDEVGLVVVKLEGVSLRVKHLQRKGTEDSRVRRSSGSGRLATWKGRIVSSALHLFIHHYPSIARIISIQISDIRLIFDDLDGLELTVKVLRLGAKINFEGKAEAGEFISGIPTPSAPPSPIEDPRRLNPLITPLDEFSPSPTPFGSPISQFHSFSFPGHAPDSSRDFAPVPVSRMANARRRASHFQSRMTHTASQVWSRAIARSHGSLSFTLAIQDVALILPHISTPRPSSSNRSSGSDFGPVHDTNGLLHRPSLKSLKSRMQPKSFASVGSLHTLFQHKRSKSNAPIPAGGYQQLLGVEGDSKVVLGLGFGPKKGLLGEDTLRTKVEFGKVLTTLDAVEKIQGMLKSQKPSQATKEVHSAKRWSPRSFPRIVLRAFESVSVSLLHLNMTHQLPISTSSPISARSSVTDMSDFSLPEPEAFGISLDVAQLSCKLDAADSSNDHRARNAFGSNTNPESIVRGIAFALRWNSIGLQCLAPGEKNHEMSQLVQMRTAEFEGLSTWRPEGWSREEMLFASDPNLALVLGKGSIDSIDVAGDVQLLDELRQAWQRSKPERPPKPQAMPESEQHRVLPPRFRIVLDVGHAMVLLADRVSEQRTTLTLASDGLHLGCFTNFSDLAARRRDKVTVRSAFKREEELRQRREEAGDSVDYALPDSMLKPELRRHFERTPAVLQDDYAMSMRAEAVMVLEPMSLHMTLSGRNDREQQTYHLASVGRAHGTFTGDILGRQEVQKDGRELASLDPSSISCLFDLGIDSGVKVNLYSMPVIEALTAMAQAHQPAAKPEANAKYGSLLCRLPSGISVRLSLGLISVFIGHQDPNPNCPLKLTRGLWLQTTFLWEYAYYCRRAQVMRCRHSHSPPTRSRLRLPEDITTQALAFENALGPKDGRAALFSFTLTESFIKPIFNGDRFADAGGTSLSHRPVQEPKDKVEEEYVGWDFRRPQTHSAIHRGMFSNNVDPLELSDTDQAARPLLRIKRFAFNWAVIRTSGEKDIEHKLTGKVDSVDAVCDLSHVYCSLLAAKTVRRLAKAVQRPHTPKTPGKKMDLSIEIVVPSIKTHLAFPLREHLFIYVDNAALSKLSTSGFKITSRKVLAFVPCPRDVGTWDELARIKALDVQTVAPGQPQMANVNAEAMRIRIPFSYQMSKLVLNINVTIKAIKLLTHDLDSQTFETVKKPGPEGPKHIPRILINVNKVSLEAKDDPIETNLNLIWRAGIAEQEKRNELEDNFETKMRLITERQIALAQGIEDEELDKPPTYSKLTHKLSISPDEARYRLDWYKSKTWTRRIRLAKQEQCRREQAALRHMEDAGLANVSLPITINQQTLTAPLFRLALDGFKFSVEDLGWSREQIIEYMGDVSTPFDEGTEFSLMVPLKIRWSMDNGVATLRDYPLPLIRIPSVTEGNRPAWNVETPMIIAEELQGDDSQVLVPTQVIPPGCGASDASPFTVEIAKTIMPVKTYSRPIINISTDRTTEFTWGNSYQPAIQDFMKVVESLSHPPRDPSPRVGFWDKFKLILHWKVTVNFESNAHLHLKGTYDPYYIVGNGAGFALSWKGGTKLEVNQPNDQHETIQISAQELLIAIPDLTALNDNAAMGSEHRPPKTDVPLDSPAYDQALIERRYTKPCARFLNGVRVGFGFVLERTCRPWTCKGNCGGTENLFHRQCREFTFKRHQEVILRSPEAIEREEARLGRPVDSYEGFRSDYIHFSVSVVAPLNEVNETMRENAENQNSLHMSPKAFAHFFAWWRLFDHTMSLPIRQGKLFPTSPPPSKKFGRSIGTIKYRCDLAPVYLSHVYAQAFKEMWSAGKSQSLGVKARFDRFRADAHQRAQEKTVRNERLHRTQQVIHKPFYAADLLLSGIQLKGMRADFIERARPHDCENPDHPTRKASELPPERRAWFNFFDFIDADRKPFDKDPEIDIIDVMDCPQVFFSKRVKARQTTPHDDDDNSIVSDNDSRFDIESSKFGHEKSHICYLGAASRVAETQMRIVRQRIAELEERRILFRDDALFDHKSNNSRLKTLNAHLEHLARQEHRHIDDDTLQSSGYRHPAERSLNQAGEISFENTCHIHCPRVYYNNLSRNVLYKYWFSSRDRKREEYMSSHASLRGVRDGIQRRMWRLKNGLNRDDLPPEAFFPPEDAASALLKDLQRLLCDKGASKLFHTPEEDMTDHEDLRVPSLGLPADCVVKPKHRFLVLKPQIALRSEVDENSIILLAVEEISFKGFSVLDEIAKDEVAADVLGRYYVNLKGLQAFYPTAEALRRERDTSPDQRGLDFIPLEIFLDVRSEATDYDRIVLKTDAVMAMDKFNHLRMPRGLEWPIAKDVWGQEIQHLRLHQDLTTVILPRLQVSATSKHYNALYNVVTDLLIYQDPGHRERVERIDSFTFAFDRKDRDPHSLLLELDSLQRSIRVLMSIQKGYEANVDLLTEEGKNELFKIRTDLLEATEQLFTVFEAISVSKARDDAQAALKSASRMDVRIGGIAWVMLRDEMAPLLKLDVEGTLFSGISNKDGSHDNAIACADLSALNSDSDTLYPEVLVRYESAANKRKVRESFASACWSILAPVGGITIVRHFAFYVFPVRFRVEEKVGHQVMDYIFSDRVERRKHEKNDKADKHDKHSKHDKKAGANGVGMANPDASRSSTALRTGAGSEVAPLSRSRSQCSVATTSTTGQGESGKPDDKFTMVPTKDATEMRKRASANKTFVKIIFGATSFVMSYKSDESRKHHGVVSWSMPDCVDFKLKTPEMTYTNKVWGYEDIFEHVKRDIRSYVWSQTGDLLGQLFKKTSLFRTKKGLRHLAMASTEMLPQNRGKSQQSPQSPSSLRYTVEPPTPLEEEAASLARAITAEREREPTSPVSRSKSRLSADPVPSVLGVPLTNDPISTSSTSELEEEAEGEDGEEGKSGSRAMGKTVKGILGKIKKHTSKFDLSNTSGSSEDVQLSRRVSNDRSARRSTSLAASPPPYYMG</sequence>
<proteinExistence type="predicted"/>
<feature type="region of interest" description="Disordered" evidence="1">
    <location>
        <begin position="300"/>
        <end position="319"/>
    </location>
</feature>
<accession>A0AAD9FSD9</accession>
<feature type="domain" description="FMP27 WPPW motif-containing RBG unit" evidence="4">
    <location>
        <begin position="1880"/>
        <end position="2347"/>
    </location>
</feature>
<evidence type="ECO:0000259" key="4">
    <source>
        <dbReference type="SMART" id="SM01216"/>
    </source>
</evidence>
<feature type="region of interest" description="Disordered" evidence="1">
    <location>
        <begin position="2910"/>
        <end position="3030"/>
    </location>
</feature>
<dbReference type="SMART" id="SM01214">
    <property type="entry name" value="Fmp27_GFWDK"/>
    <property type="match status" value="1"/>
</dbReference>
<dbReference type="Pfam" id="PF10344">
    <property type="entry name" value="Hobbit"/>
    <property type="match status" value="1"/>
</dbReference>
<dbReference type="InterPro" id="IPR019449">
    <property type="entry name" value="FMP27_WPPW_RBG"/>
</dbReference>
<reference evidence="5" key="1">
    <citation type="submission" date="2023-02" db="EMBL/GenBank/DDBJ databases">
        <title>Identification and recombinant expression of a fungal hydrolase from Papiliotrema laurentii that hydrolyzes apple cutin and clears colloidal polyester polyurethane.</title>
        <authorList>
            <consortium name="DOE Joint Genome Institute"/>
            <person name="Roman V.A."/>
            <person name="Bojanowski C."/>
            <person name="Crable B.R."/>
            <person name="Wagner D.N."/>
            <person name="Hung C.S."/>
            <person name="Nadeau L.J."/>
            <person name="Schratz L."/>
            <person name="Haridas S."/>
            <person name="Pangilinan J."/>
            <person name="Lipzen A."/>
            <person name="Na H."/>
            <person name="Yan M."/>
            <person name="Ng V."/>
            <person name="Grigoriev I.V."/>
            <person name="Spatafora J.W."/>
            <person name="Barlow D."/>
            <person name="Biffinger J."/>
            <person name="Kelley-Loughnane N."/>
            <person name="Varaljay V.A."/>
            <person name="Crookes-Goodson W.J."/>
        </authorList>
    </citation>
    <scope>NUCLEOTIDE SEQUENCE</scope>
    <source>
        <strain evidence="5">5307AH</strain>
    </source>
</reference>
<name>A0AAD9FSD9_PAPLA</name>
<evidence type="ECO:0000313" key="6">
    <source>
        <dbReference type="Proteomes" id="UP001182556"/>
    </source>
</evidence>
<gene>
    <name evidence="5" type="ORF">DB88DRAFT_461602</name>
</gene>
<dbReference type="InterPro" id="IPR019441">
    <property type="entry name" value="FMP27/BLTP2/Hobbit_GFWDK_RBG"/>
</dbReference>
<dbReference type="EMBL" id="JAODAN010000003">
    <property type="protein sequence ID" value="KAK1925308.1"/>
    <property type="molecule type" value="Genomic_DNA"/>
</dbReference>
<evidence type="ECO:0000259" key="3">
    <source>
        <dbReference type="SMART" id="SM01215"/>
    </source>
</evidence>
<feature type="domain" description="FMP27/BLTP2/Hobbit GFWDK motif-containing RBG unit" evidence="2">
    <location>
        <begin position="1458"/>
        <end position="1610"/>
    </location>
</feature>
<dbReference type="PANTHER" id="PTHR15678">
    <property type="entry name" value="ANTIGEN MLAA-22-RELATED"/>
    <property type="match status" value="1"/>
</dbReference>
<dbReference type="InterPro" id="IPR019415">
    <property type="entry name" value="FMP27_SW_RBG"/>
</dbReference>
<feature type="domain" description="FMP27 SW motif-containing RBG unit" evidence="3">
    <location>
        <begin position="1340"/>
        <end position="1440"/>
    </location>
</feature>
<feature type="compositionally biased region" description="Low complexity" evidence="1">
    <location>
        <begin position="300"/>
        <end position="311"/>
    </location>
</feature>
<feature type="compositionally biased region" description="Acidic residues" evidence="1">
    <location>
        <begin position="2952"/>
        <end position="2963"/>
    </location>
</feature>
<dbReference type="PANTHER" id="PTHR15678:SF6">
    <property type="entry name" value="BRIDGE-LIKE LIPID TRANSFER PROTEIN FAMILY MEMBER 2"/>
    <property type="match status" value="1"/>
</dbReference>
<evidence type="ECO:0000259" key="2">
    <source>
        <dbReference type="SMART" id="SM01214"/>
    </source>
</evidence>
<protein>
    <submittedName>
        <fullName evidence="5">Golgi-body localization protein domain-containing protein</fullName>
    </submittedName>
</protein>
<feature type="compositionally biased region" description="Polar residues" evidence="1">
    <location>
        <begin position="2990"/>
        <end position="3002"/>
    </location>
</feature>
<dbReference type="SMART" id="SM01216">
    <property type="entry name" value="Fmp27_WPPW"/>
    <property type="match status" value="1"/>
</dbReference>
<evidence type="ECO:0000256" key="1">
    <source>
        <dbReference type="SAM" id="MobiDB-lite"/>
    </source>
</evidence>
<feature type="compositionally biased region" description="Low complexity" evidence="1">
    <location>
        <begin position="2877"/>
        <end position="2886"/>
    </location>
</feature>
<feature type="region of interest" description="Disordered" evidence="1">
    <location>
        <begin position="2867"/>
        <end position="2892"/>
    </location>
</feature>
<dbReference type="SMART" id="SM01215">
    <property type="entry name" value="Fmp27_SW"/>
    <property type="match status" value="1"/>
</dbReference>
<keyword evidence="6" id="KW-1185">Reference proteome</keyword>
<comment type="caution">
    <text evidence="5">The sequence shown here is derived from an EMBL/GenBank/DDBJ whole genome shotgun (WGS) entry which is preliminary data.</text>
</comment>
<dbReference type="InterPro" id="IPR045167">
    <property type="entry name" value="Hobbit"/>
</dbReference>